<evidence type="ECO:0000256" key="2">
    <source>
        <dbReference type="SAM" id="SignalP"/>
    </source>
</evidence>
<name>A0ABP9WNH0_9GAMM</name>
<feature type="signal peptide" evidence="2">
    <location>
        <begin position="1"/>
        <end position="22"/>
    </location>
</feature>
<sequence>MKCLMIGLALALAGGGTMPVLGENGHAGDNAPGPMEYLQVEGSVDLDAARRERANHKRAMAERLRSAGRAEQISGMTQRQQRFLHQLLQRQARAQAQARAKAGQLRQQREAASHNTEQPLEERTGAI</sequence>
<comment type="caution">
    <text evidence="3">The sequence shown here is derived from an EMBL/GenBank/DDBJ whole genome shotgun (WGS) entry which is preliminary data.</text>
</comment>
<reference evidence="3 4" key="1">
    <citation type="submission" date="2024-02" db="EMBL/GenBank/DDBJ databases">
        <title>Microbulbifer aestuariivivens NBRC 112533.</title>
        <authorList>
            <person name="Ichikawa N."/>
            <person name="Katano-Makiyama Y."/>
            <person name="Hidaka K."/>
        </authorList>
    </citation>
    <scope>NUCLEOTIDE SEQUENCE [LARGE SCALE GENOMIC DNA]</scope>
    <source>
        <strain evidence="3 4">NBRC 112533</strain>
    </source>
</reference>
<evidence type="ECO:0000313" key="3">
    <source>
        <dbReference type="EMBL" id="GAA5524574.1"/>
    </source>
</evidence>
<accession>A0ABP9WNH0</accession>
<feature type="region of interest" description="Disordered" evidence="1">
    <location>
        <begin position="91"/>
        <end position="127"/>
    </location>
</feature>
<organism evidence="3 4">
    <name type="scientific">Microbulbifer aestuariivivens</name>
    <dbReference type="NCBI Taxonomy" id="1908308"/>
    <lineage>
        <taxon>Bacteria</taxon>
        <taxon>Pseudomonadati</taxon>
        <taxon>Pseudomonadota</taxon>
        <taxon>Gammaproteobacteria</taxon>
        <taxon>Cellvibrionales</taxon>
        <taxon>Microbulbiferaceae</taxon>
        <taxon>Microbulbifer</taxon>
    </lineage>
</organism>
<dbReference type="RefSeq" id="WP_345549644.1">
    <property type="nucleotide sequence ID" value="NZ_BAABRT010000007.1"/>
</dbReference>
<feature type="chain" id="PRO_5047241666" evidence="2">
    <location>
        <begin position="23"/>
        <end position="127"/>
    </location>
</feature>
<evidence type="ECO:0000256" key="1">
    <source>
        <dbReference type="SAM" id="MobiDB-lite"/>
    </source>
</evidence>
<feature type="compositionally biased region" description="Low complexity" evidence="1">
    <location>
        <begin position="91"/>
        <end position="106"/>
    </location>
</feature>
<gene>
    <name evidence="3" type="ORF">Maes01_01131</name>
</gene>
<keyword evidence="4" id="KW-1185">Reference proteome</keyword>
<proteinExistence type="predicted"/>
<evidence type="ECO:0000313" key="4">
    <source>
        <dbReference type="Proteomes" id="UP001408594"/>
    </source>
</evidence>
<dbReference type="Proteomes" id="UP001408594">
    <property type="component" value="Unassembled WGS sequence"/>
</dbReference>
<protein>
    <submittedName>
        <fullName evidence="3">Uncharacterized protein</fullName>
    </submittedName>
</protein>
<keyword evidence="2" id="KW-0732">Signal</keyword>
<dbReference type="EMBL" id="BAABRT010000007">
    <property type="protein sequence ID" value="GAA5524574.1"/>
    <property type="molecule type" value="Genomic_DNA"/>
</dbReference>